<dbReference type="AlphaFoldDB" id="A0A2V0PCG5"/>
<feature type="region of interest" description="Disordered" evidence="1">
    <location>
        <begin position="1"/>
        <end position="27"/>
    </location>
</feature>
<protein>
    <submittedName>
        <fullName evidence="3">Uncharacterized protein</fullName>
    </submittedName>
</protein>
<organism evidence="3 4">
    <name type="scientific">Raphidocelis subcapitata</name>
    <dbReference type="NCBI Taxonomy" id="307507"/>
    <lineage>
        <taxon>Eukaryota</taxon>
        <taxon>Viridiplantae</taxon>
        <taxon>Chlorophyta</taxon>
        <taxon>core chlorophytes</taxon>
        <taxon>Chlorophyceae</taxon>
        <taxon>CS clade</taxon>
        <taxon>Sphaeropleales</taxon>
        <taxon>Selenastraceae</taxon>
        <taxon>Raphidocelis</taxon>
    </lineage>
</organism>
<dbReference type="STRING" id="307507.A0A2V0PCG5"/>
<accession>A0A2V0PCG5</accession>
<proteinExistence type="predicted"/>
<dbReference type="EMBL" id="BDRX01000083">
    <property type="protein sequence ID" value="GBF96632.1"/>
    <property type="molecule type" value="Genomic_DNA"/>
</dbReference>
<keyword evidence="2" id="KW-0472">Membrane</keyword>
<keyword evidence="2" id="KW-1133">Transmembrane helix</keyword>
<dbReference type="InParanoid" id="A0A2V0PCG5"/>
<sequence length="122" mass="13418">MQMQLSATRGASGAFARPQGRSASARKAVLVRAKEMREYREDTGEVSVPGQDKKDDAALFADQVKAARKPQDNMSKEMKDRLRKEYVSFGGAENTAMSNNYFLWIAVIVAVLAVMSKMIGAI</sequence>
<keyword evidence="2" id="KW-0812">Transmembrane</keyword>
<dbReference type="Proteomes" id="UP000247498">
    <property type="component" value="Unassembled WGS sequence"/>
</dbReference>
<evidence type="ECO:0000313" key="3">
    <source>
        <dbReference type="EMBL" id="GBF96632.1"/>
    </source>
</evidence>
<feature type="transmembrane region" description="Helical" evidence="2">
    <location>
        <begin position="101"/>
        <end position="120"/>
    </location>
</feature>
<reference evidence="3 4" key="1">
    <citation type="journal article" date="2018" name="Sci. Rep.">
        <title>Raphidocelis subcapitata (=Pseudokirchneriella subcapitata) provides an insight into genome evolution and environmental adaptations in the Sphaeropleales.</title>
        <authorList>
            <person name="Suzuki S."/>
            <person name="Yamaguchi H."/>
            <person name="Nakajima N."/>
            <person name="Kawachi M."/>
        </authorList>
    </citation>
    <scope>NUCLEOTIDE SEQUENCE [LARGE SCALE GENOMIC DNA]</scope>
    <source>
        <strain evidence="3 4">NIES-35</strain>
    </source>
</reference>
<gene>
    <name evidence="3" type="ORF">Rsub_09378</name>
</gene>
<evidence type="ECO:0000256" key="2">
    <source>
        <dbReference type="SAM" id="Phobius"/>
    </source>
</evidence>
<evidence type="ECO:0000313" key="4">
    <source>
        <dbReference type="Proteomes" id="UP000247498"/>
    </source>
</evidence>
<dbReference type="OrthoDB" id="1680954at2759"/>
<keyword evidence="4" id="KW-1185">Reference proteome</keyword>
<evidence type="ECO:0000256" key="1">
    <source>
        <dbReference type="SAM" id="MobiDB-lite"/>
    </source>
</evidence>
<name>A0A2V0PCG5_9CHLO</name>
<comment type="caution">
    <text evidence="3">The sequence shown here is derived from an EMBL/GenBank/DDBJ whole genome shotgun (WGS) entry which is preliminary data.</text>
</comment>